<evidence type="ECO:0000259" key="12">
    <source>
        <dbReference type="Pfam" id="PF16327"/>
    </source>
</evidence>
<evidence type="ECO:0000256" key="1">
    <source>
        <dbReference type="ARBA" id="ARBA00004429"/>
    </source>
</evidence>
<feature type="domain" description="Cytochrome c assembly protein" evidence="11">
    <location>
        <begin position="89"/>
        <end position="295"/>
    </location>
</feature>
<evidence type="ECO:0000313" key="13">
    <source>
        <dbReference type="EMBL" id="MCS0494163.1"/>
    </source>
</evidence>
<feature type="transmembrane region" description="Helical" evidence="10">
    <location>
        <begin position="448"/>
        <end position="469"/>
    </location>
</feature>
<dbReference type="Pfam" id="PF16327">
    <property type="entry name" value="CcmF_C"/>
    <property type="match status" value="1"/>
</dbReference>
<dbReference type="PRINTS" id="PR01410">
    <property type="entry name" value="CCBIOGENESIS"/>
</dbReference>
<evidence type="ECO:0000256" key="9">
    <source>
        <dbReference type="ARBA" id="ARBA00037230"/>
    </source>
</evidence>
<evidence type="ECO:0000259" key="11">
    <source>
        <dbReference type="Pfam" id="PF01578"/>
    </source>
</evidence>
<feature type="transmembrane region" description="Helical" evidence="10">
    <location>
        <begin position="249"/>
        <end position="266"/>
    </location>
</feature>
<comment type="similarity">
    <text evidence="2">Belongs to the CcmF/CycK/Ccl1/NrfE/CcsA family.</text>
</comment>
<dbReference type="NCBIfam" id="NF007691">
    <property type="entry name" value="PRK10369.1"/>
    <property type="match status" value="1"/>
</dbReference>
<sequence length="661" mass="69961">MNPEIGHYALVLALAVAILQTTIPVWGARAGDAALMRVGTALAIVLFGFISLSFATLVSAYVQSDFSVLNVVENSHSMKPLLFKITGVWGNHEGSMLLWVLVLSLFGALVALFGSNLPATLKANVLGVQGSIATAFLLFILLTSNPFIRVVPAPAEGQDLNPVLQDIGLAIHPPLLYLGYVGFSITFAFAVAALIDGRIDAAWARWVRPWALAAWAFLTVGIAMGSYWAYYELGWGGWWFWDPVENASLMPWFAGTALIHSAVVMEKRDALKVWTILLAILAFSLSLLGTFLVRSGVLTSVHAFATDPSRGVFILGILIFFIGGSLAIYALRAPTLRQGGIFAPVSREGALVLNNLLLTAAAAAVFVGTLYPLALEAYNGAKITVGPPYFNLTVGALMAPVVFAMPFGPLLAWKRGDLLGAAQRLMAAFGAAILAALAAVYVQGGGPVLAPVGMGLAVFIVIGACVDLAERAGFGRVPAATALARFRGLPRATFGAALAHAGVGICLMGIIAETSWNAERIIGAKIGQSFEVGRYELTLDRLEPRQGPNYRALVGVFSVRRGGADMGTIESSKRLFTARSMSTTESGIRTYGLSQLYVSLGDELPGGAIGVRAYWKPLVTLIWLGALIMALGGVLSLSDRRLRVGAPRPAKKPKPAAVPAE</sequence>
<dbReference type="RefSeq" id="WP_258731109.1">
    <property type="nucleotide sequence ID" value="NZ_JANTHZ010000001.1"/>
</dbReference>
<feature type="transmembrane region" description="Helical" evidence="10">
    <location>
        <begin position="96"/>
        <end position="113"/>
    </location>
</feature>
<dbReference type="PANTHER" id="PTHR43653:SF1">
    <property type="entry name" value="CYTOCHROME C-TYPE BIOGENESIS PROTEIN CCMF"/>
    <property type="match status" value="1"/>
</dbReference>
<dbReference type="Proteomes" id="UP001151088">
    <property type="component" value="Unassembled WGS sequence"/>
</dbReference>
<feature type="transmembrane region" description="Helical" evidence="10">
    <location>
        <begin position="394"/>
        <end position="413"/>
    </location>
</feature>
<evidence type="ECO:0000256" key="6">
    <source>
        <dbReference type="ARBA" id="ARBA00022748"/>
    </source>
</evidence>
<evidence type="ECO:0000256" key="2">
    <source>
        <dbReference type="ARBA" id="ARBA00009186"/>
    </source>
</evidence>
<dbReference type="GO" id="GO:0015232">
    <property type="term" value="F:heme transmembrane transporter activity"/>
    <property type="evidence" value="ECO:0007669"/>
    <property type="project" value="InterPro"/>
</dbReference>
<dbReference type="GO" id="GO:0016829">
    <property type="term" value="F:lyase activity"/>
    <property type="evidence" value="ECO:0007669"/>
    <property type="project" value="UniProtKB-KW"/>
</dbReference>
<comment type="subcellular location">
    <subcellularLocation>
        <location evidence="1">Cell inner membrane</location>
        <topology evidence="1">Multi-pass membrane protein</topology>
    </subcellularLocation>
</comment>
<dbReference type="EMBL" id="JANTHZ010000001">
    <property type="protein sequence ID" value="MCS0494163.1"/>
    <property type="molecule type" value="Genomic_DNA"/>
</dbReference>
<dbReference type="AlphaFoldDB" id="A0A9X2PDL5"/>
<keyword evidence="4" id="KW-0997">Cell inner membrane</keyword>
<feature type="transmembrane region" description="Helical" evidence="10">
    <location>
        <begin position="125"/>
        <end position="142"/>
    </location>
</feature>
<keyword evidence="13" id="KW-0456">Lyase</keyword>
<feature type="transmembrane region" description="Helical" evidence="10">
    <location>
        <begin position="207"/>
        <end position="229"/>
    </location>
</feature>
<evidence type="ECO:0000256" key="4">
    <source>
        <dbReference type="ARBA" id="ARBA00022519"/>
    </source>
</evidence>
<feature type="transmembrane region" description="Helical" evidence="10">
    <location>
        <begin position="6"/>
        <end position="26"/>
    </location>
</feature>
<dbReference type="InterPro" id="IPR032523">
    <property type="entry name" value="CcmF_C"/>
</dbReference>
<feature type="transmembrane region" description="Helical" evidence="10">
    <location>
        <begin position="273"/>
        <end position="292"/>
    </location>
</feature>
<organism evidence="13 14">
    <name type="scientific">Ancylobacter mangrovi</name>
    <dbReference type="NCBI Taxonomy" id="2972472"/>
    <lineage>
        <taxon>Bacteria</taxon>
        <taxon>Pseudomonadati</taxon>
        <taxon>Pseudomonadota</taxon>
        <taxon>Alphaproteobacteria</taxon>
        <taxon>Hyphomicrobiales</taxon>
        <taxon>Xanthobacteraceae</taxon>
        <taxon>Ancylobacter</taxon>
    </lineage>
</organism>
<keyword evidence="14" id="KW-1185">Reference proteome</keyword>
<dbReference type="PANTHER" id="PTHR43653">
    <property type="entry name" value="CYTOCHROME C ASSEMBLY PROTEIN-RELATED"/>
    <property type="match status" value="1"/>
</dbReference>
<reference evidence="13" key="1">
    <citation type="submission" date="2022-08" db="EMBL/GenBank/DDBJ databases">
        <authorList>
            <person name="Li F."/>
        </authorList>
    </citation>
    <scope>NUCLEOTIDE SEQUENCE</scope>
    <source>
        <strain evidence="13">MQZ15Z-1</strain>
    </source>
</reference>
<dbReference type="InterPro" id="IPR003567">
    <property type="entry name" value="Cyt_c_biogenesis"/>
</dbReference>
<feature type="transmembrane region" description="Helical" evidence="10">
    <location>
        <begin position="352"/>
        <end position="374"/>
    </location>
</feature>
<protein>
    <submittedName>
        <fullName evidence="13">Heme lyase CcmF/NrfE family subunit</fullName>
    </submittedName>
</protein>
<dbReference type="NCBIfam" id="TIGR00353">
    <property type="entry name" value="nrfE"/>
    <property type="match status" value="1"/>
</dbReference>
<feature type="transmembrane region" description="Helical" evidence="10">
    <location>
        <begin position="38"/>
        <end position="62"/>
    </location>
</feature>
<evidence type="ECO:0000313" key="14">
    <source>
        <dbReference type="Proteomes" id="UP001151088"/>
    </source>
</evidence>
<dbReference type="InterPro" id="IPR002541">
    <property type="entry name" value="Cyt_c_assembly"/>
</dbReference>
<feature type="domain" description="Cytochrome c-type biogenesis protein CcmF C-terminal" evidence="12">
    <location>
        <begin position="315"/>
        <end position="640"/>
    </location>
</feature>
<dbReference type="PRINTS" id="PR01411">
    <property type="entry name" value="CCMFBIOGNSIS"/>
</dbReference>
<dbReference type="Pfam" id="PF01578">
    <property type="entry name" value="Cytochrom_C_asm"/>
    <property type="match status" value="1"/>
</dbReference>
<feature type="transmembrane region" description="Helical" evidence="10">
    <location>
        <begin position="175"/>
        <end position="195"/>
    </location>
</feature>
<keyword evidence="5 10" id="KW-0812">Transmembrane</keyword>
<feature type="transmembrane region" description="Helical" evidence="10">
    <location>
        <begin position="425"/>
        <end position="442"/>
    </location>
</feature>
<accession>A0A9X2PDL5</accession>
<evidence type="ECO:0000256" key="3">
    <source>
        <dbReference type="ARBA" id="ARBA00022475"/>
    </source>
</evidence>
<keyword evidence="8 10" id="KW-0472">Membrane</keyword>
<name>A0A9X2PDL5_9HYPH</name>
<feature type="transmembrane region" description="Helical" evidence="10">
    <location>
        <begin position="489"/>
        <end position="511"/>
    </location>
</feature>
<feature type="transmembrane region" description="Helical" evidence="10">
    <location>
        <begin position="618"/>
        <end position="638"/>
    </location>
</feature>
<evidence type="ECO:0000256" key="10">
    <source>
        <dbReference type="SAM" id="Phobius"/>
    </source>
</evidence>
<evidence type="ECO:0000256" key="7">
    <source>
        <dbReference type="ARBA" id="ARBA00022989"/>
    </source>
</evidence>
<dbReference type="GO" id="GO:0020037">
    <property type="term" value="F:heme binding"/>
    <property type="evidence" value="ECO:0007669"/>
    <property type="project" value="InterPro"/>
</dbReference>
<comment type="caution">
    <text evidence="13">The sequence shown here is derived from an EMBL/GenBank/DDBJ whole genome shotgun (WGS) entry which is preliminary data.</text>
</comment>
<keyword evidence="6" id="KW-0201">Cytochrome c-type biogenesis</keyword>
<keyword evidence="7 10" id="KW-1133">Transmembrane helix</keyword>
<gene>
    <name evidence="13" type="ORF">NVS89_03565</name>
</gene>
<evidence type="ECO:0000256" key="5">
    <source>
        <dbReference type="ARBA" id="ARBA00022692"/>
    </source>
</evidence>
<dbReference type="GO" id="GO:0017004">
    <property type="term" value="P:cytochrome complex assembly"/>
    <property type="evidence" value="ECO:0007669"/>
    <property type="project" value="UniProtKB-KW"/>
</dbReference>
<proteinExistence type="inferred from homology"/>
<feature type="transmembrane region" description="Helical" evidence="10">
    <location>
        <begin position="312"/>
        <end position="331"/>
    </location>
</feature>
<dbReference type="GO" id="GO:0005886">
    <property type="term" value="C:plasma membrane"/>
    <property type="evidence" value="ECO:0007669"/>
    <property type="project" value="UniProtKB-SubCell"/>
</dbReference>
<evidence type="ECO:0000256" key="8">
    <source>
        <dbReference type="ARBA" id="ARBA00023136"/>
    </source>
</evidence>
<comment type="function">
    <text evidence="9">Required for the biogenesis of c-type cytochromes. Possible subunit of a heme lyase.</text>
</comment>
<keyword evidence="3" id="KW-1003">Cell membrane</keyword>
<dbReference type="InterPro" id="IPR003568">
    <property type="entry name" value="Cyt_c_biogenesis_CcmF"/>
</dbReference>